<name>A0A4Y3WAB5_NITWI</name>
<dbReference type="InterPro" id="IPR029025">
    <property type="entry name" value="T3SS_substrate_exporter_C"/>
</dbReference>
<dbReference type="Proteomes" id="UP000318825">
    <property type="component" value="Unassembled WGS sequence"/>
</dbReference>
<dbReference type="SUPFAM" id="SSF160544">
    <property type="entry name" value="EscU C-terminal domain-like"/>
    <property type="match status" value="1"/>
</dbReference>
<dbReference type="Gene3D" id="3.40.1690.10">
    <property type="entry name" value="secretion proteins EscU"/>
    <property type="match status" value="1"/>
</dbReference>
<dbReference type="GO" id="GO:0005886">
    <property type="term" value="C:plasma membrane"/>
    <property type="evidence" value="ECO:0007669"/>
    <property type="project" value="TreeGrafter"/>
</dbReference>
<evidence type="ECO:0000256" key="1">
    <source>
        <dbReference type="ARBA" id="ARBA00010690"/>
    </source>
</evidence>
<proteinExistence type="inferred from homology"/>
<dbReference type="Pfam" id="PF01312">
    <property type="entry name" value="Bac_export_2"/>
    <property type="match status" value="1"/>
</dbReference>
<reference evidence="2 3" key="1">
    <citation type="submission" date="2019-06" db="EMBL/GenBank/DDBJ databases">
        <title>Whole genome shotgun sequence of Nitrobacter winogradskyi NBRC 14297.</title>
        <authorList>
            <person name="Hosoyama A."/>
            <person name="Uohara A."/>
            <person name="Ohji S."/>
            <person name="Ichikawa N."/>
        </authorList>
    </citation>
    <scope>NUCLEOTIDE SEQUENCE [LARGE SCALE GENOMIC DNA]</scope>
    <source>
        <strain evidence="2 3">NBRC 14297</strain>
    </source>
</reference>
<evidence type="ECO:0000313" key="3">
    <source>
        <dbReference type="Proteomes" id="UP000318825"/>
    </source>
</evidence>
<dbReference type="OrthoDB" id="5244399at2"/>
<dbReference type="RefSeq" id="WP_141383197.1">
    <property type="nucleotide sequence ID" value="NZ_BJNF01000030.1"/>
</dbReference>
<comment type="similarity">
    <text evidence="1">Belongs to the type III secretion exporter family.</text>
</comment>
<dbReference type="PANTHER" id="PTHR30531">
    <property type="entry name" value="FLAGELLAR BIOSYNTHETIC PROTEIN FLHB"/>
    <property type="match status" value="1"/>
</dbReference>
<dbReference type="PANTHER" id="PTHR30531:SF12">
    <property type="entry name" value="FLAGELLAR BIOSYNTHETIC PROTEIN FLHB"/>
    <property type="match status" value="1"/>
</dbReference>
<accession>A0A4Y3WAB5</accession>
<dbReference type="GO" id="GO:0009306">
    <property type="term" value="P:protein secretion"/>
    <property type="evidence" value="ECO:0007669"/>
    <property type="project" value="InterPro"/>
</dbReference>
<organism evidence="2 3">
    <name type="scientific">Nitrobacter winogradskyi</name>
    <name type="common">Nitrobacter agilis</name>
    <dbReference type="NCBI Taxonomy" id="913"/>
    <lineage>
        <taxon>Bacteria</taxon>
        <taxon>Pseudomonadati</taxon>
        <taxon>Pseudomonadota</taxon>
        <taxon>Alphaproteobacteria</taxon>
        <taxon>Hyphomicrobiales</taxon>
        <taxon>Nitrobacteraceae</taxon>
        <taxon>Nitrobacter</taxon>
    </lineage>
</organism>
<dbReference type="InterPro" id="IPR006135">
    <property type="entry name" value="T3SS_substrate_exporter"/>
</dbReference>
<dbReference type="AlphaFoldDB" id="A0A4Y3WAB5"/>
<protein>
    <submittedName>
        <fullName evidence="2">Type III secretion protein</fullName>
    </submittedName>
</protein>
<dbReference type="EMBL" id="BJNF01000030">
    <property type="protein sequence ID" value="GEC15488.1"/>
    <property type="molecule type" value="Genomic_DNA"/>
</dbReference>
<sequence>MSVETKDQVAVALHYDKGSGAPRVVAKGRGSLGAKIIEVANEHDIPIEQNEVLAGALSHVELGDEIPAELYKAVAEVLVFVLRISGRAP</sequence>
<comment type="caution">
    <text evidence="2">The sequence shown here is derived from an EMBL/GenBank/DDBJ whole genome shotgun (WGS) entry which is preliminary data.</text>
</comment>
<gene>
    <name evidence="2" type="ORF">NWI01_13800</name>
</gene>
<evidence type="ECO:0000313" key="2">
    <source>
        <dbReference type="EMBL" id="GEC15488.1"/>
    </source>
</evidence>